<dbReference type="Proteomes" id="UP000028703">
    <property type="component" value="Unassembled WGS sequence"/>
</dbReference>
<sequence>MEDIFKPQSLSIGELFGNKDALYQIPRYQRPYSWGEEQLSKLWDDLREAQQFEPNYFLGSIITAKPEETSNYLDIVDGQQRLTTLLILLCVCRDLYPDINEEILDQDPFAIDASMIKTSIKLNDRFERLRLKTHSNHESDFQELIIKEKNAHQNSKPYKKELRIEQEPKFKFRNSSAFFTEKLQELGKEETGIFINYLFNNVKIIRIDCQSVSFAIKLFQVLNDRGLDLSNSDLIKSFLIGQIHKKYEGDDEVKKQSENRFMDDWKSCEQIAIDTEESMNNLFVMFEYFRLAKNPERSLYDELKNIFEKEDPNEAIKQFKDFINFYKQEIYESKNPVIFSLYYLRWSVYWRTIVTTALYVNYPEYEAFLNMFRRYYYLNWIAGNTLSKIKQTSFNLVGYLKEHKPLAEIRTELNKQLNEEVVNRAIQNLNGDIYFEPWCKPLLFTIEYNQLDNPPYYSMGDRTIQTEHILPRAYTNQEGWEFAKDIPYLEEWIHSGANLTLLSGSKNLNARNYKFDIKIGTYDGTGLEDVEDRKISSFKITQQIVNDFNADKYNKEWNIDALNGRWVWFCLQVEGILEIDLSKIKQNLIER</sequence>
<proteinExistence type="predicted"/>
<evidence type="ECO:0000259" key="1">
    <source>
        <dbReference type="Pfam" id="PF03235"/>
    </source>
</evidence>
<dbReference type="Pfam" id="PF07510">
    <property type="entry name" value="GmrSD_C"/>
    <property type="match status" value="1"/>
</dbReference>
<accession>A0A085ZC78</accession>
<comment type="caution">
    <text evidence="3">The sequence shown here is derived from an EMBL/GenBank/DDBJ whole genome shotgun (WGS) entry which is preliminary data.</text>
</comment>
<name>A0A085ZC78_9FLAO</name>
<evidence type="ECO:0000313" key="3">
    <source>
        <dbReference type="EMBL" id="KFF02042.1"/>
    </source>
</evidence>
<dbReference type="PANTHER" id="PTHR35149:SF2">
    <property type="entry name" value="DUF262 DOMAIN-CONTAINING PROTEIN"/>
    <property type="match status" value="1"/>
</dbReference>
<dbReference type="Pfam" id="PF03235">
    <property type="entry name" value="GmrSD_N"/>
    <property type="match status" value="1"/>
</dbReference>
<reference evidence="3 4" key="1">
    <citation type="submission" date="2014-07" db="EMBL/GenBank/DDBJ databases">
        <title>Genome of Chryseobacterium luteum DSM 18605.</title>
        <authorList>
            <person name="Stropko S.J."/>
            <person name="Pipes S.E."/>
            <person name="Newman J.D."/>
        </authorList>
    </citation>
    <scope>NUCLEOTIDE SEQUENCE [LARGE SCALE GENOMIC DNA]</scope>
    <source>
        <strain evidence="3 4">DSM 18605</strain>
    </source>
</reference>
<dbReference type="PANTHER" id="PTHR35149">
    <property type="entry name" value="SLL5132 PROTEIN"/>
    <property type="match status" value="1"/>
</dbReference>
<gene>
    <name evidence="3" type="ORF">IX38_16260</name>
</gene>
<feature type="domain" description="GmrSD restriction endonucleases N-terminal" evidence="1">
    <location>
        <begin position="12"/>
        <end position="239"/>
    </location>
</feature>
<organism evidence="3 4">
    <name type="scientific">Chryseobacterium luteum</name>
    <dbReference type="NCBI Taxonomy" id="421531"/>
    <lineage>
        <taxon>Bacteria</taxon>
        <taxon>Pseudomonadati</taxon>
        <taxon>Bacteroidota</taxon>
        <taxon>Flavobacteriia</taxon>
        <taxon>Flavobacteriales</taxon>
        <taxon>Weeksellaceae</taxon>
        <taxon>Chryseobacterium group</taxon>
        <taxon>Chryseobacterium</taxon>
    </lineage>
</organism>
<feature type="domain" description="GmrSD restriction endonucleases C-terminal" evidence="2">
    <location>
        <begin position="442"/>
        <end position="560"/>
    </location>
</feature>
<keyword evidence="4" id="KW-1185">Reference proteome</keyword>
<dbReference type="EMBL" id="JPRO01000014">
    <property type="protein sequence ID" value="KFF02042.1"/>
    <property type="molecule type" value="Genomic_DNA"/>
</dbReference>
<evidence type="ECO:0008006" key="5">
    <source>
        <dbReference type="Google" id="ProtNLM"/>
    </source>
</evidence>
<dbReference type="OrthoDB" id="9798761at2"/>
<evidence type="ECO:0000313" key="4">
    <source>
        <dbReference type="Proteomes" id="UP000028703"/>
    </source>
</evidence>
<dbReference type="InterPro" id="IPR011089">
    <property type="entry name" value="GmrSD_C"/>
</dbReference>
<dbReference type="eggNOG" id="COG1479">
    <property type="taxonomic scope" value="Bacteria"/>
</dbReference>
<dbReference type="InterPro" id="IPR004919">
    <property type="entry name" value="GmrSD_N"/>
</dbReference>
<dbReference type="AlphaFoldDB" id="A0A085ZC78"/>
<evidence type="ECO:0000259" key="2">
    <source>
        <dbReference type="Pfam" id="PF07510"/>
    </source>
</evidence>
<dbReference type="RefSeq" id="WP_034706444.1">
    <property type="nucleotide sequence ID" value="NZ_JPRO01000014.1"/>
</dbReference>
<protein>
    <recommendedName>
        <fullName evidence="5">DUF262 domain-containing protein</fullName>
    </recommendedName>
</protein>